<evidence type="ECO:0000256" key="1">
    <source>
        <dbReference type="SAM" id="Phobius"/>
    </source>
</evidence>
<organism evidence="2 3">
    <name type="scientific">Ascaris lumbricoides</name>
    <name type="common">Giant roundworm</name>
    <dbReference type="NCBI Taxonomy" id="6252"/>
    <lineage>
        <taxon>Eukaryota</taxon>
        <taxon>Metazoa</taxon>
        <taxon>Ecdysozoa</taxon>
        <taxon>Nematoda</taxon>
        <taxon>Chromadorea</taxon>
        <taxon>Rhabditida</taxon>
        <taxon>Spirurina</taxon>
        <taxon>Ascaridomorpha</taxon>
        <taxon>Ascaridoidea</taxon>
        <taxon>Ascarididae</taxon>
        <taxon>Ascaris</taxon>
    </lineage>
</organism>
<reference evidence="3" key="1">
    <citation type="submission" date="2017-02" db="UniProtKB">
        <authorList>
            <consortium name="WormBaseParasite"/>
        </authorList>
    </citation>
    <scope>IDENTIFICATION</scope>
</reference>
<dbReference type="Proteomes" id="UP000036681">
    <property type="component" value="Unplaced"/>
</dbReference>
<keyword evidence="2" id="KW-1185">Reference proteome</keyword>
<name>A0A0M3IAL1_ASCLU</name>
<feature type="transmembrane region" description="Helical" evidence="1">
    <location>
        <begin position="29"/>
        <end position="50"/>
    </location>
</feature>
<accession>A0A0M3IAL1</accession>
<sequence length="168" mass="18897">MRIEYEDDCGMNAIEYGTNPNHSRFSMMFLVKLLIALTLSTLSTASITIIEREVGLPLTLDLGNDVSLWARQLTGSMTTQYISKCSADKSSNETSCDQWTENGKIIGNGATVTSEGKLRIEELTKEDEGIYYSPEKKPRIYRTKTGYYSVAPNVFHVFTRPNKNTQSF</sequence>
<evidence type="ECO:0000313" key="2">
    <source>
        <dbReference type="Proteomes" id="UP000036681"/>
    </source>
</evidence>
<dbReference type="AlphaFoldDB" id="A0A0M3IAL1"/>
<dbReference type="WBParaSite" id="ALUE_0001463001-mRNA-1">
    <property type="protein sequence ID" value="ALUE_0001463001-mRNA-1"/>
    <property type="gene ID" value="ALUE_0001463001"/>
</dbReference>
<keyword evidence="1" id="KW-1133">Transmembrane helix</keyword>
<keyword evidence="1" id="KW-0472">Membrane</keyword>
<proteinExistence type="predicted"/>
<keyword evidence="1" id="KW-0812">Transmembrane</keyword>
<evidence type="ECO:0000313" key="3">
    <source>
        <dbReference type="WBParaSite" id="ALUE_0001463001-mRNA-1"/>
    </source>
</evidence>
<protein>
    <submittedName>
        <fullName evidence="3">Pep_M12B_propep domain-containing protein</fullName>
    </submittedName>
</protein>